<dbReference type="Proteomes" id="UP000078200">
    <property type="component" value="Unassembled WGS sequence"/>
</dbReference>
<dbReference type="EnsemblMetazoa" id="GAUT027283-RA">
    <property type="protein sequence ID" value="GAUT027283-PA"/>
    <property type="gene ID" value="GAUT027283"/>
</dbReference>
<protein>
    <submittedName>
        <fullName evidence="2">Uncharacterized protein</fullName>
    </submittedName>
</protein>
<organism evidence="2 3">
    <name type="scientific">Glossina austeni</name>
    <name type="common">Savannah tsetse fly</name>
    <dbReference type="NCBI Taxonomy" id="7395"/>
    <lineage>
        <taxon>Eukaryota</taxon>
        <taxon>Metazoa</taxon>
        <taxon>Ecdysozoa</taxon>
        <taxon>Arthropoda</taxon>
        <taxon>Hexapoda</taxon>
        <taxon>Insecta</taxon>
        <taxon>Pterygota</taxon>
        <taxon>Neoptera</taxon>
        <taxon>Endopterygota</taxon>
        <taxon>Diptera</taxon>
        <taxon>Brachycera</taxon>
        <taxon>Muscomorpha</taxon>
        <taxon>Hippoboscoidea</taxon>
        <taxon>Glossinidae</taxon>
        <taxon>Glossina</taxon>
    </lineage>
</organism>
<name>A0A1A9V684_GLOAU</name>
<evidence type="ECO:0000313" key="3">
    <source>
        <dbReference type="Proteomes" id="UP000078200"/>
    </source>
</evidence>
<keyword evidence="3" id="KW-1185">Reference proteome</keyword>
<reference evidence="2" key="1">
    <citation type="submission" date="2020-05" db="UniProtKB">
        <authorList>
            <consortium name="EnsemblMetazoa"/>
        </authorList>
    </citation>
    <scope>IDENTIFICATION</scope>
    <source>
        <strain evidence="2">TTRI</strain>
    </source>
</reference>
<evidence type="ECO:0000256" key="1">
    <source>
        <dbReference type="SAM" id="Phobius"/>
    </source>
</evidence>
<keyword evidence="1" id="KW-0812">Transmembrane</keyword>
<accession>A0A1A9V684</accession>
<evidence type="ECO:0000313" key="2">
    <source>
        <dbReference type="EnsemblMetazoa" id="GAUT027283-PA"/>
    </source>
</evidence>
<sequence>MEPKASTLAIWEIRFNFKFEWSQCYLPLHSTAEHIIAKLNELAQPAQPDMNFTFATIDVICFVVAIVIVGFREDLRRISRCLAADVGEVKAFNWSGVRFGIMSTGSSLIS</sequence>
<feature type="transmembrane region" description="Helical" evidence="1">
    <location>
        <begin position="52"/>
        <end position="71"/>
    </location>
</feature>
<keyword evidence="1" id="KW-0472">Membrane</keyword>
<keyword evidence="1" id="KW-1133">Transmembrane helix</keyword>
<dbReference type="VEuPathDB" id="VectorBase:GAUT027283"/>
<dbReference type="AlphaFoldDB" id="A0A1A9V684"/>
<proteinExistence type="predicted"/>